<evidence type="ECO:0000313" key="5">
    <source>
        <dbReference type="EMBL" id="MQY10571.1"/>
    </source>
</evidence>
<evidence type="ECO:0000256" key="3">
    <source>
        <dbReference type="SAM" id="SignalP"/>
    </source>
</evidence>
<keyword evidence="3" id="KW-0732">Signal</keyword>
<sequence>MRALRIRGRRWVPPLLAVALAAAGLLAPSAPASAATTERGDDFSLVGVSWPASAGPLPGTPQVRTRDAKSGDWSAWRTLESSPQQTEEGARARARRSTEPLWAGPSTAAQARLRHTDGTVSALPANARLELVSPGPQPARTATPYLERTPLAASGVPQPSIRSRASWGADESLRPDPPEYGTSVKAFFVHHTVDSNSYSCSEAPAIIRAIYRYHVRTNGWNDIGYNFLIDKCGQIYEGRYGGITRPVIGAHSMGFNTNTAGAAVIGDYSSAAVPEKVTAAFSRLAAWKLGLSGVKSTSKVTLTAGVDNGTYKKGQTVSLYRVSAHRNVYATACPGAKLYAKVATIRTYAADSAAPTFTKGPDFWARKGYVQPDFVPVQLYWNAHDDTGVRYTSSVSPRAESFSGSTTSWNTGVKPAVSTTWTMKTVDWVNRVANGSKTRTGTIVQETAAARTGTWKVKSSTSYLGGKSLTSSSTGASLSWTFTGTSVGWVVSRASGSGQAAVYLDGVKKATVDLKSSAVAYRYAIWAAHWSTAGTHKLTIKVVGTSGRPTITTDGITVVR</sequence>
<evidence type="ECO:0000256" key="1">
    <source>
        <dbReference type="ARBA" id="ARBA00007553"/>
    </source>
</evidence>
<dbReference type="Gene3D" id="2.60.120.260">
    <property type="entry name" value="Galactose-binding domain-like"/>
    <property type="match status" value="1"/>
</dbReference>
<protein>
    <recommendedName>
        <fullName evidence="4">Peptidoglycan recognition protein family domain-containing protein</fullName>
    </recommendedName>
</protein>
<evidence type="ECO:0000313" key="6">
    <source>
        <dbReference type="Proteomes" id="UP000466345"/>
    </source>
</evidence>
<reference evidence="5 6" key="1">
    <citation type="submission" date="2019-10" db="EMBL/GenBank/DDBJ databases">
        <title>Streptomyces smaragdinus sp. nov. and Streptomyces fabii sp. nov., isolated from the gut of fungus growing-termite Macrotermes natalensis.</title>
        <authorList>
            <person name="Schwitalla J."/>
            <person name="Benndorf R."/>
            <person name="Martin K."/>
            <person name="De Beer W."/>
            <person name="Kaster A.-K."/>
            <person name="Vollmers J."/>
            <person name="Poulsen M."/>
            <person name="Beemelmanns C."/>
        </authorList>
    </citation>
    <scope>NUCLEOTIDE SEQUENCE [LARGE SCALE GENOMIC DNA]</scope>
    <source>
        <strain evidence="5 6">RB5</strain>
    </source>
</reference>
<dbReference type="InterPro" id="IPR006619">
    <property type="entry name" value="PGRP_domain_met/bac"/>
</dbReference>
<dbReference type="InterPro" id="IPR036505">
    <property type="entry name" value="Amidase/PGRP_sf"/>
</dbReference>
<feature type="region of interest" description="Disordered" evidence="2">
    <location>
        <begin position="51"/>
        <end position="107"/>
    </location>
</feature>
<comment type="caution">
    <text evidence="5">The sequence shown here is derived from an EMBL/GenBank/DDBJ whole genome shotgun (WGS) entry which is preliminary data.</text>
</comment>
<dbReference type="GO" id="GO:0008270">
    <property type="term" value="F:zinc ion binding"/>
    <property type="evidence" value="ECO:0007669"/>
    <property type="project" value="InterPro"/>
</dbReference>
<dbReference type="AlphaFoldDB" id="A0A7K0CAU1"/>
<feature type="signal peptide" evidence="3">
    <location>
        <begin position="1"/>
        <end position="34"/>
    </location>
</feature>
<organism evidence="5 6">
    <name type="scientific">Streptomyces smaragdinus</name>
    <dbReference type="NCBI Taxonomy" id="2585196"/>
    <lineage>
        <taxon>Bacteria</taxon>
        <taxon>Bacillati</taxon>
        <taxon>Actinomycetota</taxon>
        <taxon>Actinomycetes</taxon>
        <taxon>Kitasatosporales</taxon>
        <taxon>Streptomycetaceae</taxon>
        <taxon>Streptomyces</taxon>
    </lineage>
</organism>
<evidence type="ECO:0000259" key="4">
    <source>
        <dbReference type="SMART" id="SM00701"/>
    </source>
</evidence>
<feature type="domain" description="Peptidoglycan recognition protein family" evidence="4">
    <location>
        <begin position="159"/>
        <end position="307"/>
    </location>
</feature>
<dbReference type="Proteomes" id="UP000466345">
    <property type="component" value="Unassembled WGS sequence"/>
</dbReference>
<dbReference type="PANTHER" id="PTHR11022:SF41">
    <property type="entry name" value="PEPTIDOGLYCAN-RECOGNITION PROTEIN LC-RELATED"/>
    <property type="match status" value="1"/>
</dbReference>
<dbReference type="GO" id="GO:0009253">
    <property type="term" value="P:peptidoglycan catabolic process"/>
    <property type="evidence" value="ECO:0007669"/>
    <property type="project" value="InterPro"/>
</dbReference>
<evidence type="ECO:0000256" key="2">
    <source>
        <dbReference type="SAM" id="MobiDB-lite"/>
    </source>
</evidence>
<dbReference type="PANTHER" id="PTHR11022">
    <property type="entry name" value="PEPTIDOGLYCAN RECOGNITION PROTEIN"/>
    <property type="match status" value="1"/>
</dbReference>
<feature type="chain" id="PRO_5029722403" description="Peptidoglycan recognition protein family domain-containing protein" evidence="3">
    <location>
        <begin position="35"/>
        <end position="560"/>
    </location>
</feature>
<dbReference type="Pfam" id="PF01510">
    <property type="entry name" value="Amidase_2"/>
    <property type="match status" value="1"/>
</dbReference>
<comment type="similarity">
    <text evidence="1">Belongs to the N-acetylmuramoyl-L-alanine amidase 2 family.</text>
</comment>
<dbReference type="InterPro" id="IPR002502">
    <property type="entry name" value="Amidase_domain"/>
</dbReference>
<name>A0A7K0CAU1_9ACTN</name>
<dbReference type="SMART" id="SM00701">
    <property type="entry name" value="PGRP"/>
    <property type="match status" value="1"/>
</dbReference>
<accession>A0A7K0CAU1</accession>
<dbReference type="InterPro" id="IPR015510">
    <property type="entry name" value="PGRP"/>
</dbReference>
<keyword evidence="6" id="KW-1185">Reference proteome</keyword>
<proteinExistence type="inferred from homology"/>
<dbReference type="EMBL" id="WEGJ01000001">
    <property type="protein sequence ID" value="MQY10571.1"/>
    <property type="molecule type" value="Genomic_DNA"/>
</dbReference>
<feature type="region of interest" description="Disordered" evidence="2">
    <location>
        <begin position="152"/>
        <end position="174"/>
    </location>
</feature>
<dbReference type="GO" id="GO:0008745">
    <property type="term" value="F:N-acetylmuramoyl-L-alanine amidase activity"/>
    <property type="evidence" value="ECO:0007669"/>
    <property type="project" value="InterPro"/>
</dbReference>
<gene>
    <name evidence="5" type="ORF">SRB5_06820</name>
</gene>
<dbReference type="Gene3D" id="3.40.80.10">
    <property type="entry name" value="Peptidoglycan recognition protein-like"/>
    <property type="match status" value="1"/>
</dbReference>
<dbReference type="CDD" id="cd06583">
    <property type="entry name" value="PGRP"/>
    <property type="match status" value="1"/>
</dbReference>
<dbReference type="SUPFAM" id="SSF55846">
    <property type="entry name" value="N-acetylmuramoyl-L-alanine amidase-like"/>
    <property type="match status" value="1"/>
</dbReference>
<dbReference type="OrthoDB" id="514320at2"/>